<gene>
    <name evidence="2" type="ORF">GCM10007966_00800</name>
</gene>
<dbReference type="Proteomes" id="UP000630149">
    <property type="component" value="Unassembled WGS sequence"/>
</dbReference>
<evidence type="ECO:0008006" key="4">
    <source>
        <dbReference type="Google" id="ProtNLM"/>
    </source>
</evidence>
<keyword evidence="1" id="KW-0472">Membrane</keyword>
<evidence type="ECO:0000256" key="1">
    <source>
        <dbReference type="SAM" id="Phobius"/>
    </source>
</evidence>
<sequence length="430" mass="49225">MAILTRSKQQRLSLLLEKPWFLPVVICFVMNAIGVSLSLEYNYIFGEGVSITQTRQQTILMIMASSLMTLIGVTFSISMLILSSVATQYGPRLLPNFLHSKIAQFTLGLFLGTFIFCLYCIYYPTSDTIRGIQTVYAFILTITCLFILVIFINYVIKSIRIDGLLKLVVNQTEKAINLNYSKSTSKNRKKRKISKTIKTDQLVCSDQNGYIHGVDYETIKNIAQENDLRIHVCFKPGDYVYEKNALMRIYIKGKNKNIEKQISSLKYSINILDRRVISQDIEYGFDQIAEIAVRALSPGINDPYTARDCTFSIGKLLIYVDKYEDLEYNAIVEDKITLVTYKSFTYEGIIDAALSRLRQAAKDDVTIILAIYDMIINVAKLLKREPLRQAILNQAHELSNYIEDLKFTGHDQDAIKEREVELARIEKEIH</sequence>
<dbReference type="AlphaFoldDB" id="A0A917N9R4"/>
<proteinExistence type="predicted"/>
<accession>A0A917N9R4</accession>
<protein>
    <recommendedName>
        <fullName evidence="4">DUF2254 domain-containing protein</fullName>
    </recommendedName>
</protein>
<dbReference type="OrthoDB" id="2955631at2"/>
<dbReference type="RefSeq" id="WP_131775331.1">
    <property type="nucleotide sequence ID" value="NZ_BMOB01000001.1"/>
</dbReference>
<reference evidence="2" key="1">
    <citation type="journal article" date="2014" name="Int. J. Syst. Evol. Microbiol.">
        <title>Complete genome sequence of Corynebacterium casei LMG S-19264T (=DSM 44701T), isolated from a smear-ripened cheese.</title>
        <authorList>
            <consortium name="US DOE Joint Genome Institute (JGI-PGF)"/>
            <person name="Walter F."/>
            <person name="Albersmeier A."/>
            <person name="Kalinowski J."/>
            <person name="Ruckert C."/>
        </authorList>
    </citation>
    <scope>NUCLEOTIDE SEQUENCE</scope>
    <source>
        <strain evidence="2">JCM 13919</strain>
    </source>
</reference>
<evidence type="ECO:0000313" key="2">
    <source>
        <dbReference type="EMBL" id="GGI75816.1"/>
    </source>
</evidence>
<feature type="transmembrane region" description="Helical" evidence="1">
    <location>
        <begin position="20"/>
        <end position="39"/>
    </location>
</feature>
<dbReference type="Pfam" id="PF10011">
    <property type="entry name" value="DUF2254"/>
    <property type="match status" value="1"/>
</dbReference>
<feature type="transmembrane region" description="Helical" evidence="1">
    <location>
        <begin position="59"/>
        <end position="82"/>
    </location>
</feature>
<feature type="transmembrane region" description="Helical" evidence="1">
    <location>
        <begin position="135"/>
        <end position="156"/>
    </location>
</feature>
<feature type="transmembrane region" description="Helical" evidence="1">
    <location>
        <begin position="102"/>
        <end position="123"/>
    </location>
</feature>
<keyword evidence="1" id="KW-0812">Transmembrane</keyword>
<evidence type="ECO:0000313" key="3">
    <source>
        <dbReference type="Proteomes" id="UP000630149"/>
    </source>
</evidence>
<dbReference type="InterPro" id="IPR018723">
    <property type="entry name" value="DUF2254_membrane"/>
</dbReference>
<reference evidence="2" key="2">
    <citation type="submission" date="2020-09" db="EMBL/GenBank/DDBJ databases">
        <authorList>
            <person name="Sun Q."/>
            <person name="Ohkuma M."/>
        </authorList>
    </citation>
    <scope>NUCLEOTIDE SEQUENCE</scope>
    <source>
        <strain evidence="2">JCM 13919</strain>
    </source>
</reference>
<organism evidence="2 3">
    <name type="scientific">Legionella impletisoli</name>
    <dbReference type="NCBI Taxonomy" id="343510"/>
    <lineage>
        <taxon>Bacteria</taxon>
        <taxon>Pseudomonadati</taxon>
        <taxon>Pseudomonadota</taxon>
        <taxon>Gammaproteobacteria</taxon>
        <taxon>Legionellales</taxon>
        <taxon>Legionellaceae</taxon>
        <taxon>Legionella</taxon>
    </lineage>
</organism>
<keyword evidence="3" id="KW-1185">Reference proteome</keyword>
<keyword evidence="1" id="KW-1133">Transmembrane helix</keyword>
<dbReference type="EMBL" id="BMOB01000001">
    <property type="protein sequence ID" value="GGI75816.1"/>
    <property type="molecule type" value="Genomic_DNA"/>
</dbReference>
<name>A0A917N9R4_9GAMM</name>
<comment type="caution">
    <text evidence="2">The sequence shown here is derived from an EMBL/GenBank/DDBJ whole genome shotgun (WGS) entry which is preliminary data.</text>
</comment>